<evidence type="ECO:0000256" key="13">
    <source>
        <dbReference type="ARBA" id="ARBA00022777"/>
    </source>
</evidence>
<evidence type="ECO:0000256" key="18">
    <source>
        <dbReference type="PIRSR" id="PIRSR000732-2"/>
    </source>
</evidence>
<evidence type="ECO:0000256" key="10">
    <source>
        <dbReference type="ARBA" id="ARBA00022679"/>
    </source>
</evidence>
<keyword evidence="14 16" id="KW-0460">Magnesium</keyword>
<dbReference type="STRING" id="1166073.SAMN05192530_10998"/>
<dbReference type="PROSITE" id="PS00369">
    <property type="entry name" value="PTS_HPR_HIS"/>
    <property type="match status" value="1"/>
</dbReference>
<dbReference type="PANTHER" id="PTHR46244:SF6">
    <property type="entry name" value="PHOSPHOENOLPYRUVATE-PROTEIN PHOSPHOTRANSFERASE"/>
    <property type="match status" value="1"/>
</dbReference>
<dbReference type="SUPFAM" id="SSF55594">
    <property type="entry name" value="HPr-like"/>
    <property type="match status" value="1"/>
</dbReference>
<accession>A0A1H0L9U2</accession>
<dbReference type="RefSeq" id="WP_210285954.1">
    <property type="nucleotide sequence ID" value="NZ_FNIT01000009.1"/>
</dbReference>
<keyword evidence="8 16" id="KW-0963">Cytoplasm</keyword>
<evidence type="ECO:0000256" key="16">
    <source>
        <dbReference type="PIRNR" id="PIRNR000732"/>
    </source>
</evidence>
<evidence type="ECO:0000256" key="15">
    <source>
        <dbReference type="ARBA" id="ARBA00033235"/>
    </source>
</evidence>
<dbReference type="AlphaFoldDB" id="A0A1H0L9U2"/>
<evidence type="ECO:0000256" key="7">
    <source>
        <dbReference type="ARBA" id="ARBA00022448"/>
    </source>
</evidence>
<evidence type="ECO:0000256" key="4">
    <source>
        <dbReference type="ARBA" id="ARBA00007837"/>
    </source>
</evidence>
<evidence type="ECO:0000256" key="12">
    <source>
        <dbReference type="ARBA" id="ARBA00022723"/>
    </source>
</evidence>
<dbReference type="Proteomes" id="UP000198793">
    <property type="component" value="Unassembled WGS sequence"/>
</dbReference>
<gene>
    <name evidence="21" type="ORF">SAMN05192530_10998</name>
</gene>
<feature type="binding site" evidence="18">
    <location>
        <position position="583"/>
    </location>
    <ligand>
        <name>phosphoenolpyruvate</name>
        <dbReference type="ChEBI" id="CHEBI:58702"/>
    </ligand>
</feature>
<feature type="active site" description="Proton donor" evidence="17">
    <location>
        <position position="620"/>
    </location>
</feature>
<dbReference type="InterPro" id="IPR050499">
    <property type="entry name" value="PEP-utilizing_PTS_enzyme"/>
</dbReference>
<comment type="function">
    <text evidence="16">General (non sugar-specific) component of the phosphoenolpyruvate-dependent sugar phosphotransferase system (sugar PTS). This major carbohydrate active-transport system catalyzes the phosphorylation of incoming sugar substrates concomitantly with their translocation across the cell membrane. Enzyme I transfers the phosphoryl group from phosphoenolpyruvate (PEP) to the phosphoryl carrier protein (HPr).</text>
</comment>
<evidence type="ECO:0000256" key="5">
    <source>
        <dbReference type="ARBA" id="ARBA00012232"/>
    </source>
</evidence>
<comment type="catalytic activity">
    <reaction evidence="1 16">
        <text>L-histidyl-[protein] + phosphoenolpyruvate = N(pros)-phospho-L-histidyl-[protein] + pyruvate</text>
        <dbReference type="Rhea" id="RHEA:23880"/>
        <dbReference type="Rhea" id="RHEA-COMP:9745"/>
        <dbReference type="Rhea" id="RHEA-COMP:9746"/>
        <dbReference type="ChEBI" id="CHEBI:15361"/>
        <dbReference type="ChEBI" id="CHEBI:29979"/>
        <dbReference type="ChEBI" id="CHEBI:58702"/>
        <dbReference type="ChEBI" id="CHEBI:64837"/>
        <dbReference type="EC" id="2.7.3.9"/>
    </reaction>
</comment>
<dbReference type="SUPFAM" id="SSF52009">
    <property type="entry name" value="Phosphohistidine domain"/>
    <property type="match status" value="1"/>
</dbReference>
<evidence type="ECO:0000256" key="11">
    <source>
        <dbReference type="ARBA" id="ARBA00022683"/>
    </source>
</evidence>
<dbReference type="NCBIfam" id="TIGR01417">
    <property type="entry name" value="PTS_I_fam"/>
    <property type="match status" value="1"/>
</dbReference>
<evidence type="ECO:0000256" key="6">
    <source>
        <dbReference type="ARBA" id="ARBA00016544"/>
    </source>
</evidence>
<dbReference type="PRINTS" id="PR00107">
    <property type="entry name" value="PHOSPHOCPHPR"/>
</dbReference>
<evidence type="ECO:0000313" key="22">
    <source>
        <dbReference type="Proteomes" id="UP000198793"/>
    </source>
</evidence>
<evidence type="ECO:0000256" key="17">
    <source>
        <dbReference type="PIRSR" id="PIRSR000732-1"/>
    </source>
</evidence>
<evidence type="ECO:0000256" key="8">
    <source>
        <dbReference type="ARBA" id="ARBA00022490"/>
    </source>
</evidence>
<feature type="domain" description="HPr" evidence="20">
    <location>
        <begin position="1"/>
        <end position="89"/>
    </location>
</feature>
<dbReference type="InterPro" id="IPR001020">
    <property type="entry name" value="PTS_HPr_His_P_site"/>
</dbReference>
<dbReference type="InterPro" id="IPR000032">
    <property type="entry name" value="HPr-like"/>
</dbReference>
<dbReference type="PANTHER" id="PTHR46244">
    <property type="entry name" value="PHOSPHOENOLPYRUVATE-PROTEIN PHOSPHOTRANSFERASE"/>
    <property type="match status" value="1"/>
</dbReference>
<dbReference type="InterPro" id="IPR006318">
    <property type="entry name" value="PTS_EI-like"/>
</dbReference>
<dbReference type="PROSITE" id="PS00742">
    <property type="entry name" value="PEP_ENZYMES_2"/>
    <property type="match status" value="1"/>
</dbReference>
<dbReference type="CDD" id="cd00367">
    <property type="entry name" value="PTS-HPr_like"/>
    <property type="match status" value="1"/>
</dbReference>
<keyword evidence="9 16" id="KW-0762">Sugar transport</keyword>
<comment type="cofactor">
    <cofactor evidence="2 16 19">
        <name>Mg(2+)</name>
        <dbReference type="ChEBI" id="CHEBI:18420"/>
    </cofactor>
</comment>
<name>A0A1H0L9U2_9HYPH</name>
<organism evidence="21 22">
    <name type="scientific">Aureimonas jatrophae</name>
    <dbReference type="NCBI Taxonomy" id="1166073"/>
    <lineage>
        <taxon>Bacteria</taxon>
        <taxon>Pseudomonadati</taxon>
        <taxon>Pseudomonadota</taxon>
        <taxon>Alphaproteobacteria</taxon>
        <taxon>Hyphomicrobiales</taxon>
        <taxon>Aurantimonadaceae</taxon>
        <taxon>Aureimonas</taxon>
    </lineage>
</organism>
<dbReference type="Gene3D" id="1.10.274.10">
    <property type="entry name" value="PtsI, HPr-binding domain"/>
    <property type="match status" value="1"/>
</dbReference>
<comment type="subcellular location">
    <subcellularLocation>
        <location evidence="3 16">Cytoplasm</location>
    </subcellularLocation>
</comment>
<dbReference type="GO" id="GO:0009401">
    <property type="term" value="P:phosphoenolpyruvate-dependent sugar phosphotransferase system"/>
    <property type="evidence" value="ECO:0007669"/>
    <property type="project" value="UniProtKB-KW"/>
</dbReference>
<dbReference type="Gene3D" id="3.30.1340.10">
    <property type="entry name" value="HPr-like"/>
    <property type="match status" value="1"/>
</dbReference>
<dbReference type="InterPro" id="IPR036637">
    <property type="entry name" value="Phosphohistidine_dom_sf"/>
</dbReference>
<dbReference type="Gene3D" id="3.20.20.60">
    <property type="entry name" value="Phosphoenolpyruvate-binding domains"/>
    <property type="match status" value="1"/>
</dbReference>
<dbReference type="GO" id="GO:0046872">
    <property type="term" value="F:metal ion binding"/>
    <property type="evidence" value="ECO:0007669"/>
    <property type="project" value="UniProtKB-KW"/>
</dbReference>
<dbReference type="InterPro" id="IPR040442">
    <property type="entry name" value="Pyrv_kinase-like_dom_sf"/>
</dbReference>
<dbReference type="Gene3D" id="3.50.30.10">
    <property type="entry name" value="Phosphohistidine domain"/>
    <property type="match status" value="1"/>
</dbReference>
<evidence type="ECO:0000256" key="14">
    <source>
        <dbReference type="ARBA" id="ARBA00022842"/>
    </source>
</evidence>
<keyword evidence="11 16" id="KW-0598">Phosphotransferase system</keyword>
<dbReference type="InterPro" id="IPR023151">
    <property type="entry name" value="PEP_util_CS"/>
</dbReference>
<feature type="binding site" evidence="18">
    <location>
        <position position="415"/>
    </location>
    <ligand>
        <name>phosphoenolpyruvate</name>
        <dbReference type="ChEBI" id="CHEBI:58702"/>
    </ligand>
</feature>
<dbReference type="InterPro" id="IPR035895">
    <property type="entry name" value="HPr-like_sf"/>
</dbReference>
<feature type="binding site" evidence="18">
    <location>
        <begin position="572"/>
        <end position="573"/>
    </location>
    <ligand>
        <name>phosphoenolpyruvate</name>
        <dbReference type="ChEBI" id="CHEBI:58702"/>
    </ligand>
</feature>
<feature type="binding site" evidence="19">
    <location>
        <position position="549"/>
    </location>
    <ligand>
        <name>Mg(2+)</name>
        <dbReference type="ChEBI" id="CHEBI:18420"/>
    </ligand>
</feature>
<evidence type="ECO:0000256" key="2">
    <source>
        <dbReference type="ARBA" id="ARBA00001946"/>
    </source>
</evidence>
<proteinExistence type="inferred from homology"/>
<comment type="similarity">
    <text evidence="4 16">Belongs to the PEP-utilizing enzyme family.</text>
</comment>
<sequence>MIERSVVVRVHEGLHARPATQFVKLAKSFSSDVEIRCNGRGASAKSAVKLMLLGVKEHDEAVLRAEGEDAAEAVSALATFLQTPGAGDVELAPPAPGTATSAAGDVAAAASLAPLPLSSVAPPSRGVAASEGTAIGPAFHFFPAALQLSSDRIEPADRDVEVARYRAALAATTQSFREAKARPGLKRDDAAIIDALVDVAEDADFIADVERAIHEGHNAPAAVMQAGTEIAGSFEAMSDPYLRARAEDIRSVTRSVALALLGQRDASLADMPPGSVVVADEIAALDLAKATLKDMAGIVCRKGAATSHVAIMARAHGIPAVLGAPVSEDALRAARVVGLDGASGEVVIDPGAADEARLREAIARERTERESLIAYRTVEPTTRDGRRIEIAANLGSLGEIEGAIEAGAMGVGLFRTEFLFMERRTLPGEDEQAETYRALADAFAPHPVVIRTLDIGGDKPVAGIDFEHEDNPFLGWRGVRMCLERPDVFKPQLRALLRASVVGNVKILLPMIADVAEVRAVRALLDECRAELDAEGRGHGPFELGVMIETPAAVFLAPAIAREVDFFSVGTNDLTQYVMAADRLNPRVAKLNRTEHPAVLEAIRMAARAAREANIWIGVCGEAAARADLIPFFVENGITELSMSPASIGRAKRCVTEL</sequence>
<evidence type="ECO:0000256" key="9">
    <source>
        <dbReference type="ARBA" id="ARBA00022597"/>
    </source>
</evidence>
<dbReference type="Pfam" id="PF05524">
    <property type="entry name" value="PEP-utilisers_N"/>
    <property type="match status" value="1"/>
</dbReference>
<dbReference type="EMBL" id="FNIT01000009">
    <property type="protein sequence ID" value="SDO64842.1"/>
    <property type="molecule type" value="Genomic_DNA"/>
</dbReference>
<dbReference type="InterPro" id="IPR015813">
    <property type="entry name" value="Pyrv/PenolPyrv_kinase-like_dom"/>
</dbReference>
<dbReference type="PROSITE" id="PS51350">
    <property type="entry name" value="PTS_HPR_DOM"/>
    <property type="match status" value="1"/>
</dbReference>
<protein>
    <recommendedName>
        <fullName evidence="6 16">Phosphoenolpyruvate-protein phosphotransferase</fullName>
        <ecNumber evidence="5 16">2.7.3.9</ecNumber>
    </recommendedName>
    <alternativeName>
        <fullName evidence="15 16">Phosphotransferase system, enzyme I</fullName>
    </alternativeName>
</protein>
<dbReference type="Pfam" id="PF02896">
    <property type="entry name" value="PEP-utilizers_C"/>
    <property type="match status" value="1"/>
</dbReference>
<keyword evidence="7 16" id="KW-0813">Transport</keyword>
<keyword evidence="21" id="KW-0670">Pyruvate</keyword>
<feature type="binding site" evidence="18">
    <location>
        <position position="451"/>
    </location>
    <ligand>
        <name>phosphoenolpyruvate</name>
        <dbReference type="ChEBI" id="CHEBI:58702"/>
    </ligand>
</feature>
<dbReference type="PIRSF" id="PIRSF000732">
    <property type="entry name" value="PTS_enzyme_I"/>
    <property type="match status" value="1"/>
</dbReference>
<evidence type="ECO:0000259" key="20">
    <source>
        <dbReference type="PROSITE" id="PS51350"/>
    </source>
</evidence>
<evidence type="ECO:0000256" key="1">
    <source>
        <dbReference type="ARBA" id="ARBA00000683"/>
    </source>
</evidence>
<dbReference type="Pfam" id="PF00381">
    <property type="entry name" value="PTS-HPr"/>
    <property type="match status" value="1"/>
</dbReference>
<dbReference type="InterPro" id="IPR024692">
    <property type="entry name" value="PTS_EI"/>
</dbReference>
<feature type="binding site" evidence="19">
    <location>
        <position position="573"/>
    </location>
    <ligand>
        <name>Mg(2+)</name>
        <dbReference type="ChEBI" id="CHEBI:18420"/>
    </ligand>
</feature>
<dbReference type="Pfam" id="PF00391">
    <property type="entry name" value="PEP-utilizers"/>
    <property type="match status" value="1"/>
</dbReference>
<dbReference type="SUPFAM" id="SSF47831">
    <property type="entry name" value="Enzyme I of the PEP:sugar phosphotransferase system HPr-binding (sub)domain"/>
    <property type="match status" value="1"/>
</dbReference>
<dbReference type="InterPro" id="IPR000121">
    <property type="entry name" value="PEP_util_C"/>
</dbReference>
<dbReference type="InterPro" id="IPR036618">
    <property type="entry name" value="PtsI_HPr-bd_sf"/>
</dbReference>
<reference evidence="21 22" key="1">
    <citation type="submission" date="2016-10" db="EMBL/GenBank/DDBJ databases">
        <authorList>
            <person name="de Groot N.N."/>
        </authorList>
    </citation>
    <scope>NUCLEOTIDE SEQUENCE [LARGE SCALE GENOMIC DNA]</scope>
    <source>
        <strain evidence="22">L7-484,KACC 16230,DSM 25025</strain>
    </source>
</reference>
<evidence type="ECO:0000256" key="3">
    <source>
        <dbReference type="ARBA" id="ARBA00004496"/>
    </source>
</evidence>
<keyword evidence="13 16" id="KW-0418">Kinase</keyword>
<dbReference type="GO" id="GO:0005737">
    <property type="term" value="C:cytoplasm"/>
    <property type="evidence" value="ECO:0007669"/>
    <property type="project" value="UniProtKB-SubCell"/>
</dbReference>
<evidence type="ECO:0000313" key="21">
    <source>
        <dbReference type="EMBL" id="SDO64842.1"/>
    </source>
</evidence>
<dbReference type="EC" id="2.7.3.9" evidence="5 16"/>
<dbReference type="GO" id="GO:0008965">
    <property type="term" value="F:phosphoenolpyruvate-protein phosphotransferase activity"/>
    <property type="evidence" value="ECO:0007669"/>
    <property type="project" value="UniProtKB-EC"/>
</dbReference>
<keyword evidence="12 16" id="KW-0479">Metal-binding</keyword>
<feature type="active site" description="Tele-phosphohistidine intermediate" evidence="17">
    <location>
        <position position="308"/>
    </location>
</feature>
<dbReference type="GO" id="GO:0016301">
    <property type="term" value="F:kinase activity"/>
    <property type="evidence" value="ECO:0007669"/>
    <property type="project" value="UniProtKB-KW"/>
</dbReference>
<dbReference type="NCBIfam" id="TIGR01003">
    <property type="entry name" value="PTS_HPr_family"/>
    <property type="match status" value="1"/>
</dbReference>
<keyword evidence="10 16" id="KW-0808">Transferase</keyword>
<dbReference type="InterPro" id="IPR008731">
    <property type="entry name" value="PTS_EIN"/>
</dbReference>
<dbReference type="PRINTS" id="PR01736">
    <property type="entry name" value="PHPHTRNFRASE"/>
</dbReference>
<dbReference type="SUPFAM" id="SSF51621">
    <property type="entry name" value="Phosphoenolpyruvate/pyruvate domain"/>
    <property type="match status" value="1"/>
</dbReference>
<keyword evidence="22" id="KW-1185">Reference proteome</keyword>
<dbReference type="InterPro" id="IPR008279">
    <property type="entry name" value="PEP-util_enz_mobile_dom"/>
</dbReference>
<evidence type="ECO:0000256" key="19">
    <source>
        <dbReference type="PIRSR" id="PIRSR000732-3"/>
    </source>
</evidence>